<accession>A0ABP0WQV2</accession>
<evidence type="ECO:0000256" key="4">
    <source>
        <dbReference type="ARBA" id="ARBA00022448"/>
    </source>
</evidence>
<sequence>MNFVLDWFLGMLWNYGLFQKDAKILFLGLDNAGKTTLLHMLKDERLGTHAPTQFPTSEELSIGRLRITAFDLGGHRTARRVWKDYYAKVHGVIYLVDAFDRERFAEARESLYALLSDEHLNEVPFLILGNKIDIPQAASEEELREALGLGNFTTGKWSVDLSDSKVRPLEIFMCSIVKQQGYGAGIKWLSQYI</sequence>
<evidence type="ECO:0000256" key="2">
    <source>
        <dbReference type="ARBA" id="ARBA00004555"/>
    </source>
</evidence>
<dbReference type="SMART" id="SM00178">
    <property type="entry name" value="SAR"/>
    <property type="match status" value="1"/>
</dbReference>
<evidence type="ECO:0000256" key="1">
    <source>
        <dbReference type="ARBA" id="ARBA00004240"/>
    </source>
</evidence>
<dbReference type="PANTHER" id="PTHR45684">
    <property type="entry name" value="RE74312P"/>
    <property type="match status" value="1"/>
</dbReference>
<dbReference type="InterPro" id="IPR005225">
    <property type="entry name" value="Small_GTP-bd"/>
</dbReference>
<evidence type="ECO:0000256" key="5">
    <source>
        <dbReference type="ARBA" id="ARBA00022741"/>
    </source>
</evidence>
<reference evidence="12 13" key="1">
    <citation type="submission" date="2024-02" db="EMBL/GenBank/DDBJ databases">
        <authorList>
            <consortium name="ELIXIR-Norway"/>
            <consortium name="Elixir Norway"/>
        </authorList>
    </citation>
    <scope>NUCLEOTIDE SEQUENCE [LARGE SCALE GENOMIC DNA]</scope>
</reference>
<comment type="similarity">
    <text evidence="3 11">Belongs to the small GTPase superfamily. SAR1 family.</text>
</comment>
<evidence type="ECO:0000256" key="6">
    <source>
        <dbReference type="ARBA" id="ARBA00022824"/>
    </source>
</evidence>
<evidence type="ECO:0000256" key="9">
    <source>
        <dbReference type="ARBA" id="ARBA00023034"/>
    </source>
</evidence>
<evidence type="ECO:0000313" key="12">
    <source>
        <dbReference type="EMBL" id="CAK9269241.1"/>
    </source>
</evidence>
<dbReference type="SUPFAM" id="SSF52540">
    <property type="entry name" value="P-loop containing nucleoside triphosphate hydrolases"/>
    <property type="match status" value="1"/>
</dbReference>
<evidence type="ECO:0000256" key="8">
    <source>
        <dbReference type="ARBA" id="ARBA00022927"/>
    </source>
</evidence>
<dbReference type="Proteomes" id="UP001497444">
    <property type="component" value="Chromosome 2"/>
</dbReference>
<keyword evidence="6 11" id="KW-0256">Endoplasmic reticulum</keyword>
<dbReference type="SMART" id="SM00177">
    <property type="entry name" value="ARF"/>
    <property type="match status" value="1"/>
</dbReference>
<dbReference type="PROSITE" id="PS51422">
    <property type="entry name" value="SAR1"/>
    <property type="match status" value="1"/>
</dbReference>
<dbReference type="InterPro" id="IPR006689">
    <property type="entry name" value="Small_GTPase_ARF/SAR"/>
</dbReference>
<comment type="subcellular location">
    <subcellularLocation>
        <location evidence="1">Endoplasmic reticulum</location>
    </subcellularLocation>
    <subcellularLocation>
        <location evidence="2">Golgi apparatus</location>
    </subcellularLocation>
</comment>
<name>A0ABP0WQV2_9BRYO</name>
<dbReference type="Gene3D" id="3.40.50.300">
    <property type="entry name" value="P-loop containing nucleotide triphosphate hydrolases"/>
    <property type="match status" value="1"/>
</dbReference>
<keyword evidence="4 11" id="KW-0813">Transport</keyword>
<dbReference type="PRINTS" id="PR00328">
    <property type="entry name" value="SAR1GTPBP"/>
</dbReference>
<dbReference type="CDD" id="cd00879">
    <property type="entry name" value="Sar1"/>
    <property type="match status" value="1"/>
</dbReference>
<organism evidence="12 13">
    <name type="scientific">Sphagnum jensenii</name>
    <dbReference type="NCBI Taxonomy" id="128206"/>
    <lineage>
        <taxon>Eukaryota</taxon>
        <taxon>Viridiplantae</taxon>
        <taxon>Streptophyta</taxon>
        <taxon>Embryophyta</taxon>
        <taxon>Bryophyta</taxon>
        <taxon>Sphagnophytina</taxon>
        <taxon>Sphagnopsida</taxon>
        <taxon>Sphagnales</taxon>
        <taxon>Sphagnaceae</taxon>
        <taxon>Sphagnum</taxon>
    </lineage>
</organism>
<dbReference type="InterPro" id="IPR006687">
    <property type="entry name" value="Small_GTPase_SAR1"/>
</dbReference>
<keyword evidence="13" id="KW-1185">Reference proteome</keyword>
<keyword evidence="7 11" id="KW-0931">ER-Golgi transport</keyword>
<keyword evidence="5" id="KW-0547">Nucleotide-binding</keyword>
<protein>
    <recommendedName>
        <fullName evidence="14">GTP-binding protein sar1</fullName>
    </recommendedName>
</protein>
<evidence type="ECO:0000256" key="7">
    <source>
        <dbReference type="ARBA" id="ARBA00022892"/>
    </source>
</evidence>
<evidence type="ECO:0008006" key="14">
    <source>
        <dbReference type="Google" id="ProtNLM"/>
    </source>
</evidence>
<keyword evidence="8 11" id="KW-0653">Protein transport</keyword>
<evidence type="ECO:0000256" key="10">
    <source>
        <dbReference type="ARBA" id="ARBA00023134"/>
    </source>
</evidence>
<proteinExistence type="inferred from homology"/>
<evidence type="ECO:0000256" key="3">
    <source>
        <dbReference type="ARBA" id="ARBA00007507"/>
    </source>
</evidence>
<dbReference type="Pfam" id="PF00025">
    <property type="entry name" value="Arf"/>
    <property type="match status" value="1"/>
</dbReference>
<evidence type="ECO:0000256" key="11">
    <source>
        <dbReference type="RuleBase" id="RU003926"/>
    </source>
</evidence>
<dbReference type="InterPro" id="IPR027417">
    <property type="entry name" value="P-loop_NTPase"/>
</dbReference>
<keyword evidence="9 11" id="KW-0333">Golgi apparatus</keyword>
<gene>
    <name evidence="12" type="ORF">CSSPJE1EN1_LOCUS14719</name>
</gene>
<dbReference type="PROSITE" id="PS51417">
    <property type="entry name" value="ARF"/>
    <property type="match status" value="1"/>
</dbReference>
<dbReference type="NCBIfam" id="TIGR00231">
    <property type="entry name" value="small_GTP"/>
    <property type="match status" value="1"/>
</dbReference>
<dbReference type="EMBL" id="OZ020097">
    <property type="protein sequence ID" value="CAK9269241.1"/>
    <property type="molecule type" value="Genomic_DNA"/>
</dbReference>
<evidence type="ECO:0000313" key="13">
    <source>
        <dbReference type="Proteomes" id="UP001497444"/>
    </source>
</evidence>
<keyword evidence="10" id="KW-0342">GTP-binding</keyword>